<dbReference type="SUPFAM" id="SSF51215">
    <property type="entry name" value="Regulatory protein AraC"/>
    <property type="match status" value="1"/>
</dbReference>
<dbReference type="Proteomes" id="UP001161691">
    <property type="component" value="Unassembled WGS sequence"/>
</dbReference>
<dbReference type="PANTHER" id="PTHR43280">
    <property type="entry name" value="ARAC-FAMILY TRANSCRIPTIONAL REGULATOR"/>
    <property type="match status" value="1"/>
</dbReference>
<dbReference type="PROSITE" id="PS01124">
    <property type="entry name" value="HTH_ARAC_FAMILY_2"/>
    <property type="match status" value="1"/>
</dbReference>
<evidence type="ECO:0000256" key="1">
    <source>
        <dbReference type="ARBA" id="ARBA00023015"/>
    </source>
</evidence>
<dbReference type="Pfam" id="PF07883">
    <property type="entry name" value="Cupin_2"/>
    <property type="match status" value="1"/>
</dbReference>
<accession>A0ABT6TIY9</accession>
<comment type="caution">
    <text evidence="5">The sequence shown here is derived from an EMBL/GenBank/DDBJ whole genome shotgun (WGS) entry which is preliminary data.</text>
</comment>
<dbReference type="SUPFAM" id="SSF46689">
    <property type="entry name" value="Homeodomain-like"/>
    <property type="match status" value="2"/>
</dbReference>
<organism evidence="5 6">
    <name type="scientific">Cohnella hashimotonis</name>
    <dbReference type="NCBI Taxonomy" id="2826895"/>
    <lineage>
        <taxon>Bacteria</taxon>
        <taxon>Bacillati</taxon>
        <taxon>Bacillota</taxon>
        <taxon>Bacilli</taxon>
        <taxon>Bacillales</taxon>
        <taxon>Paenibacillaceae</taxon>
        <taxon>Cohnella</taxon>
    </lineage>
</organism>
<dbReference type="Gene3D" id="2.60.120.10">
    <property type="entry name" value="Jelly Rolls"/>
    <property type="match status" value="1"/>
</dbReference>
<dbReference type="PANTHER" id="PTHR43280:SF27">
    <property type="entry name" value="TRANSCRIPTIONAL REGULATOR MTLR"/>
    <property type="match status" value="1"/>
</dbReference>
<keyword evidence="6" id="KW-1185">Reference proteome</keyword>
<sequence>MPNAIDTHADAVNEKVVYQNPLLFLKVWELHGAERIRRATDAWHWHYHKEVEFLAIIEGGLEVQTMSSLTMLGPGDVMVIGSSRPHRTWSAAGKPVRYIVFQVDLVRHFDQSILPYLHHFSELTGPLEDLNYIFEASPSARNEAHALIADIYEETYRGRTGYEIAVSASIKRLLLLMLRGDDRGVLRGTEEAGIVRMRPVLDYVESRLGEKIAVDDVRRLLGMSYHHFIKTFKRTMGIPFVDYVNFNRIKKAERLLLTTDLSIMEVSFEVGIWNMAQFYKLFKRHNQHSPKEFRQRMRN</sequence>
<evidence type="ECO:0000256" key="2">
    <source>
        <dbReference type="ARBA" id="ARBA00023125"/>
    </source>
</evidence>
<gene>
    <name evidence="5" type="ORF">KB449_17655</name>
</gene>
<evidence type="ECO:0000313" key="6">
    <source>
        <dbReference type="Proteomes" id="UP001161691"/>
    </source>
</evidence>
<proteinExistence type="predicted"/>
<dbReference type="PROSITE" id="PS00041">
    <property type="entry name" value="HTH_ARAC_FAMILY_1"/>
    <property type="match status" value="1"/>
</dbReference>
<evidence type="ECO:0000256" key="3">
    <source>
        <dbReference type="ARBA" id="ARBA00023163"/>
    </source>
</evidence>
<dbReference type="Gene3D" id="1.10.10.60">
    <property type="entry name" value="Homeodomain-like"/>
    <property type="match status" value="2"/>
</dbReference>
<evidence type="ECO:0000259" key="4">
    <source>
        <dbReference type="PROSITE" id="PS01124"/>
    </source>
</evidence>
<dbReference type="InterPro" id="IPR014710">
    <property type="entry name" value="RmlC-like_jellyroll"/>
</dbReference>
<dbReference type="Pfam" id="PF12833">
    <property type="entry name" value="HTH_18"/>
    <property type="match status" value="1"/>
</dbReference>
<dbReference type="SMART" id="SM00342">
    <property type="entry name" value="HTH_ARAC"/>
    <property type="match status" value="1"/>
</dbReference>
<dbReference type="InterPro" id="IPR018062">
    <property type="entry name" value="HTH_AraC-typ_CS"/>
</dbReference>
<evidence type="ECO:0000313" key="5">
    <source>
        <dbReference type="EMBL" id="MDI4646807.1"/>
    </source>
</evidence>
<dbReference type="InterPro" id="IPR018060">
    <property type="entry name" value="HTH_AraC"/>
</dbReference>
<dbReference type="EMBL" id="JAGRPV010000001">
    <property type="protein sequence ID" value="MDI4646807.1"/>
    <property type="molecule type" value="Genomic_DNA"/>
</dbReference>
<dbReference type="RefSeq" id="WP_282909623.1">
    <property type="nucleotide sequence ID" value="NZ_JAGRPV010000001.1"/>
</dbReference>
<feature type="domain" description="HTH araC/xylS-type" evidence="4">
    <location>
        <begin position="198"/>
        <end position="296"/>
    </location>
</feature>
<name>A0ABT6TIY9_9BACL</name>
<keyword evidence="2" id="KW-0238">DNA-binding</keyword>
<reference evidence="5" key="1">
    <citation type="submission" date="2023-04" db="EMBL/GenBank/DDBJ databases">
        <title>Comparative genomic analysis of Cohnella hashimotonis sp. nov., isolated from the International Space Station.</title>
        <authorList>
            <person name="Venkateswaran K."/>
            <person name="Simpson A."/>
        </authorList>
    </citation>
    <scope>NUCLEOTIDE SEQUENCE</scope>
    <source>
        <strain evidence="5">F6_2S_P_1</strain>
    </source>
</reference>
<keyword evidence="3" id="KW-0804">Transcription</keyword>
<protein>
    <submittedName>
        <fullName evidence="5">AraC family transcriptional regulator</fullName>
    </submittedName>
</protein>
<keyword evidence="1" id="KW-0805">Transcription regulation</keyword>
<dbReference type="InterPro" id="IPR009057">
    <property type="entry name" value="Homeodomain-like_sf"/>
</dbReference>
<dbReference type="InterPro" id="IPR037923">
    <property type="entry name" value="HTH-like"/>
</dbReference>
<dbReference type="InterPro" id="IPR013096">
    <property type="entry name" value="Cupin_2"/>
</dbReference>